<evidence type="ECO:0000256" key="8">
    <source>
        <dbReference type="SAM" id="MobiDB-lite"/>
    </source>
</evidence>
<evidence type="ECO:0000256" key="1">
    <source>
        <dbReference type="ARBA" id="ARBA00004173"/>
    </source>
</evidence>
<evidence type="ECO:0000256" key="6">
    <source>
        <dbReference type="ARBA" id="ARBA00033752"/>
    </source>
</evidence>
<dbReference type="GO" id="GO:0003735">
    <property type="term" value="F:structural constituent of ribosome"/>
    <property type="evidence" value="ECO:0007669"/>
    <property type="project" value="TreeGrafter"/>
</dbReference>
<keyword evidence="5" id="KW-0687">Ribonucleoprotein</keyword>
<dbReference type="OrthoDB" id="10252718at2759"/>
<gene>
    <name evidence="9" type="ORF">I7I51_02013</name>
</gene>
<organism evidence="9 10">
    <name type="scientific">Ajellomyces capsulatus</name>
    <name type="common">Darling's disease fungus</name>
    <name type="synonym">Histoplasma capsulatum</name>
    <dbReference type="NCBI Taxonomy" id="5037"/>
    <lineage>
        <taxon>Eukaryota</taxon>
        <taxon>Fungi</taxon>
        <taxon>Dikarya</taxon>
        <taxon>Ascomycota</taxon>
        <taxon>Pezizomycotina</taxon>
        <taxon>Eurotiomycetes</taxon>
        <taxon>Eurotiomycetidae</taxon>
        <taxon>Onygenales</taxon>
        <taxon>Ajellomycetaceae</taxon>
        <taxon>Histoplasma</taxon>
    </lineage>
</organism>
<dbReference type="PANTHER" id="PTHR28595">
    <property type="entry name" value="39S RIBOSOMAL PROTEIN L54, MITOCHONDRIAL"/>
    <property type="match status" value="1"/>
</dbReference>
<comment type="similarity">
    <text evidence="6">Belongs to the mitochondrion-specific ribosomal protein mL54 family.</text>
</comment>
<keyword evidence="3" id="KW-0689">Ribosomal protein</keyword>
<dbReference type="AlphaFoldDB" id="A0A8A1MLI3"/>
<dbReference type="InterPro" id="IPR013870">
    <property type="entry name" value="Ribosomal_mL54"/>
</dbReference>
<evidence type="ECO:0000313" key="9">
    <source>
        <dbReference type="EMBL" id="QSS64937.1"/>
    </source>
</evidence>
<name>A0A8A1MLI3_AJECA</name>
<reference evidence="9" key="1">
    <citation type="submission" date="2021-01" db="EMBL/GenBank/DDBJ databases">
        <title>Chromosome-level genome assembly of a human fungal pathogen reveals clustering of transcriptionally co-regulated genes.</title>
        <authorList>
            <person name="Voorhies M."/>
            <person name="Cohen S."/>
            <person name="Shea T.P."/>
            <person name="Petrus S."/>
            <person name="Munoz J.F."/>
            <person name="Poplawski S."/>
            <person name="Goldman W.E."/>
            <person name="Michael T."/>
            <person name="Cuomo C.A."/>
            <person name="Sil A."/>
            <person name="Beyhan S."/>
        </authorList>
    </citation>
    <scope>NUCLEOTIDE SEQUENCE</scope>
    <source>
        <strain evidence="9">WU24</strain>
    </source>
</reference>
<dbReference type="GO" id="GO:0005762">
    <property type="term" value="C:mitochondrial large ribosomal subunit"/>
    <property type="evidence" value="ECO:0007669"/>
    <property type="project" value="TreeGrafter"/>
</dbReference>
<feature type="compositionally biased region" description="Low complexity" evidence="8">
    <location>
        <begin position="43"/>
        <end position="62"/>
    </location>
</feature>
<keyword evidence="4" id="KW-0496">Mitochondrion</keyword>
<feature type="region of interest" description="Disordered" evidence="8">
    <location>
        <begin position="42"/>
        <end position="62"/>
    </location>
</feature>
<dbReference type="Proteomes" id="UP000663671">
    <property type="component" value="Chromosome 1"/>
</dbReference>
<comment type="subcellular location">
    <subcellularLocation>
        <location evidence="1">Mitochondrion</location>
    </subcellularLocation>
</comment>
<evidence type="ECO:0000256" key="5">
    <source>
        <dbReference type="ARBA" id="ARBA00023274"/>
    </source>
</evidence>
<feature type="region of interest" description="Disordered" evidence="8">
    <location>
        <begin position="74"/>
        <end position="95"/>
    </location>
</feature>
<keyword evidence="2" id="KW-0809">Transit peptide</keyword>
<evidence type="ECO:0000256" key="4">
    <source>
        <dbReference type="ARBA" id="ARBA00023128"/>
    </source>
</evidence>
<dbReference type="EMBL" id="CP069114">
    <property type="protein sequence ID" value="QSS64937.1"/>
    <property type="molecule type" value="Genomic_DNA"/>
</dbReference>
<evidence type="ECO:0000256" key="7">
    <source>
        <dbReference type="ARBA" id="ARBA00035179"/>
    </source>
</evidence>
<evidence type="ECO:0000256" key="3">
    <source>
        <dbReference type="ARBA" id="ARBA00022980"/>
    </source>
</evidence>
<proteinExistence type="inferred from homology"/>
<evidence type="ECO:0000256" key="2">
    <source>
        <dbReference type="ARBA" id="ARBA00022946"/>
    </source>
</evidence>
<evidence type="ECO:0000313" key="10">
    <source>
        <dbReference type="Proteomes" id="UP000663671"/>
    </source>
</evidence>
<protein>
    <recommendedName>
        <fullName evidence="7">Large ribosomal subunit protein mL54</fullName>
    </recommendedName>
</protein>
<dbReference type="PANTHER" id="PTHR28595:SF1">
    <property type="entry name" value="LARGE RIBOSOMAL SUBUNIT PROTEIN ML54"/>
    <property type="match status" value="1"/>
</dbReference>
<sequence>MLCQRCRTSLLSRLPFRQQGSTSLQASRCTTLVPYRQSLRHYSAPASGNPSSPQSSSTPSVALPSVALPSVAPPSLSAPVTLTRNEPSRVMSGTPAGTKLKGINYMKNKPEVFALEDHEYPDWLWGLLDEAKARSKADGSAHLSIMNKKQRLRHERKMAALAASQPRKIPLHEQAIDITPADAVPQAQSPEFLETAKSSIDTRSQITKSAREARRKSIKEANFLRGM</sequence>
<dbReference type="Pfam" id="PF08561">
    <property type="entry name" value="Ribosomal_L37"/>
    <property type="match status" value="1"/>
</dbReference>
<dbReference type="VEuPathDB" id="FungiDB:I7I51_02013"/>
<accession>A0A8A1MLI3</accession>